<gene>
    <name evidence="7" type="primary">TULP2</name>
</gene>
<dbReference type="PRINTS" id="PR01573">
    <property type="entry name" value="SUPERTUBBY"/>
</dbReference>
<reference evidence="7" key="3">
    <citation type="submission" date="2025-09" db="UniProtKB">
        <authorList>
            <consortium name="Ensembl"/>
        </authorList>
    </citation>
    <scope>IDENTIFICATION</scope>
</reference>
<evidence type="ECO:0000256" key="2">
    <source>
        <dbReference type="ARBA" id="ARBA00007129"/>
    </source>
</evidence>
<dbReference type="GeneTree" id="ENSGT00940000161908"/>
<comment type="similarity">
    <text evidence="2">Belongs to the TUB family.</text>
</comment>
<keyword evidence="3" id="KW-0963">Cytoplasm</keyword>
<feature type="region of interest" description="Disordered" evidence="4">
    <location>
        <begin position="58"/>
        <end position="218"/>
    </location>
</feature>
<dbReference type="GO" id="GO:0005737">
    <property type="term" value="C:cytoplasm"/>
    <property type="evidence" value="ECO:0007669"/>
    <property type="project" value="UniProtKB-SubCell"/>
</dbReference>
<dbReference type="Pfam" id="PF01167">
    <property type="entry name" value="Tub"/>
    <property type="match status" value="1"/>
</dbReference>
<reference evidence="7" key="1">
    <citation type="submission" date="2016-12" db="EMBL/GenBank/DDBJ databases">
        <title>Mouse lemur reference genome and diversity panel.</title>
        <authorList>
            <person name="Harris R."/>
            <person name="Larsen P."/>
            <person name="Liu Y."/>
            <person name="Hughes D.S."/>
            <person name="Murali S."/>
            <person name="Raveendran M."/>
            <person name="Korchina V."/>
            <person name="Wang M."/>
            <person name="Jhangiani S."/>
            <person name="Bandaranaike D."/>
            <person name="Bellair M."/>
            <person name="Blankenburg K."/>
            <person name="Chao H."/>
            <person name="Dahdouli M."/>
            <person name="Dinh H."/>
            <person name="Doddapaneni H."/>
            <person name="English A."/>
            <person name="Firestine M."/>
            <person name="Gnanaolivu R."/>
            <person name="Gross S."/>
            <person name="Hernandez B."/>
            <person name="Javaid M."/>
            <person name="Jayaseelan J."/>
            <person name="Jones J."/>
            <person name="Khan Z."/>
            <person name="Kovar C."/>
            <person name="Kurapati P."/>
            <person name="Le B."/>
            <person name="Lee S."/>
            <person name="Li M."/>
            <person name="Mathew T."/>
            <person name="Narasimhan A."/>
            <person name="Ngo D."/>
            <person name="Nguyen L."/>
            <person name="Okwuonu G."/>
            <person name="Ongeri F."/>
            <person name="Osuji N."/>
            <person name="Pu L.-L."/>
            <person name="Puazo M."/>
            <person name="Quiroz J."/>
            <person name="Raj R."/>
            <person name="Rajbhandari K."/>
            <person name="Reid J.G."/>
            <person name="Santibanez J."/>
            <person name="Sexton D."/>
            <person name="Skinner E."/>
            <person name="Vee V."/>
            <person name="Weissenberger G."/>
            <person name="Wu Y."/>
            <person name="Xin Y."/>
            <person name="Han Y."/>
            <person name="Campbell C."/>
            <person name="Brown A."/>
            <person name="Sullivan B."/>
            <person name="Shelton J."/>
            <person name="Brown S."/>
            <person name="Dudchenko O."/>
            <person name="Machol I."/>
            <person name="Durand N."/>
            <person name="Shamim M."/>
            <person name="Lieberman A."/>
            <person name="Muzny D.M."/>
            <person name="Richards S."/>
            <person name="Yoder A."/>
            <person name="Worley K.C."/>
            <person name="Rogers J."/>
            <person name="Gibbs R.A."/>
        </authorList>
    </citation>
    <scope>NUCLEOTIDE SEQUENCE [LARGE SCALE GENOMIC DNA]</scope>
</reference>
<dbReference type="Pfam" id="PF16322">
    <property type="entry name" value="Tub_N"/>
    <property type="match status" value="1"/>
</dbReference>
<dbReference type="AlphaFoldDB" id="A0A8C5YD29"/>
<dbReference type="GO" id="GO:0061512">
    <property type="term" value="P:protein localization to cilium"/>
    <property type="evidence" value="ECO:0007669"/>
    <property type="project" value="TreeGrafter"/>
</dbReference>
<keyword evidence="8" id="KW-1185">Reference proteome</keyword>
<dbReference type="SUPFAM" id="SSF54518">
    <property type="entry name" value="Tubby C-terminal domain-like"/>
    <property type="match status" value="1"/>
</dbReference>
<sequence>MVQANPDASLRLRRLWRPEKHLRNDSGFENPFLQESVPEAHLSCGACSVPRAMTCGGDGSGERGPLASPTEAGASVEEKSESQDVGDEYKVPNVGPNPGMDGDLGPNSAMNGDLGPNSAMNGDLGPNPAMDGDLGPNPAMDTDLRKNPGMDGDLGSNPGMDGDLGPNPGMDGDLGPGNLTSHQVEGGTATEDAEDLEEKKEESGSAETSSPAPADQELSKALEGRVGVGTMDVWSMSCPAPCTLGRHLGESMEAYVLRPVLPGLTLQCLISRNKHGVDKGMYPSYYLFLEAADGRKPFLLAGRKRKRSKTSNYLISMDPIDLSRNGDYFVGKLRSNVLGTKFTIFDNGVNPNKQNCFLQSPHIRQELGAVCYETNILGSRGPRKMTVIIPAVDSQNQRIICQPQNAQGSILSRFHQGAMQELILLKSKTPLWSEESGAYVLNFEGRVTRASVKNFQIVQPHNAEYLVLQFGRVAQNAFTMDFRYPLCPLQAFAICLSSLDGKLACE</sequence>
<dbReference type="EMBL" id="ABDC03026861">
    <property type="status" value="NOT_ANNOTATED_CDS"/>
    <property type="molecule type" value="Genomic_DNA"/>
</dbReference>
<dbReference type="GO" id="GO:0005929">
    <property type="term" value="C:cilium"/>
    <property type="evidence" value="ECO:0007669"/>
    <property type="project" value="TreeGrafter"/>
</dbReference>
<proteinExistence type="inferred from homology"/>
<accession>A0A8C5YD29</accession>
<feature type="compositionally biased region" description="Basic and acidic residues" evidence="4">
    <location>
        <begin position="76"/>
        <end position="90"/>
    </location>
</feature>
<name>A0A8C5YD29_MICMU</name>
<dbReference type="InterPro" id="IPR025659">
    <property type="entry name" value="Tubby-like_C"/>
</dbReference>
<evidence type="ECO:0000313" key="8">
    <source>
        <dbReference type="Proteomes" id="UP000694394"/>
    </source>
</evidence>
<dbReference type="InterPro" id="IPR000007">
    <property type="entry name" value="Tubby_C"/>
</dbReference>
<dbReference type="Ensembl" id="ENSMICT00000071032.1">
    <property type="protein sequence ID" value="ENSMICP00000049616.1"/>
    <property type="gene ID" value="ENSMICG00000041456.1"/>
</dbReference>
<comment type="subcellular location">
    <subcellularLocation>
        <location evidence="1">Cytoplasm</location>
    </subcellularLocation>
</comment>
<dbReference type="Gene3D" id="3.20.90.10">
    <property type="entry name" value="Tubby Protein, Chain A"/>
    <property type="match status" value="1"/>
</dbReference>
<dbReference type="Proteomes" id="UP000694394">
    <property type="component" value="Chromosome 22"/>
</dbReference>
<evidence type="ECO:0000256" key="3">
    <source>
        <dbReference type="ARBA" id="ARBA00022490"/>
    </source>
</evidence>
<evidence type="ECO:0000259" key="5">
    <source>
        <dbReference type="Pfam" id="PF01167"/>
    </source>
</evidence>
<evidence type="ECO:0000313" key="7">
    <source>
        <dbReference type="Ensembl" id="ENSMICP00000049616.1"/>
    </source>
</evidence>
<evidence type="ECO:0000256" key="4">
    <source>
        <dbReference type="SAM" id="MobiDB-lite"/>
    </source>
</evidence>
<feature type="domain" description="Tubby N-terminal" evidence="6">
    <location>
        <begin position="1"/>
        <end position="133"/>
    </location>
</feature>
<dbReference type="PANTHER" id="PTHR16517:SF24">
    <property type="entry name" value="TUBBY-RELATED PROTEIN 2"/>
    <property type="match status" value="1"/>
</dbReference>
<evidence type="ECO:0000256" key="1">
    <source>
        <dbReference type="ARBA" id="ARBA00004496"/>
    </source>
</evidence>
<dbReference type="PANTHER" id="PTHR16517">
    <property type="entry name" value="TUBBY-RELATED"/>
    <property type="match status" value="1"/>
</dbReference>
<feature type="domain" description="Tubby C-terminal" evidence="5">
    <location>
        <begin position="258"/>
        <end position="500"/>
    </location>
</feature>
<protein>
    <submittedName>
        <fullName evidence="7">TUB like protein 2</fullName>
    </submittedName>
</protein>
<dbReference type="InterPro" id="IPR005398">
    <property type="entry name" value="Tubby_N"/>
</dbReference>
<evidence type="ECO:0000259" key="6">
    <source>
        <dbReference type="Pfam" id="PF16322"/>
    </source>
</evidence>
<reference evidence="7" key="2">
    <citation type="submission" date="2025-08" db="UniProtKB">
        <authorList>
            <consortium name="Ensembl"/>
        </authorList>
    </citation>
    <scope>IDENTIFICATION</scope>
</reference>
<organism evidence="7 8">
    <name type="scientific">Microcebus murinus</name>
    <name type="common">Gray mouse lemur</name>
    <name type="synonym">Lemur murinus</name>
    <dbReference type="NCBI Taxonomy" id="30608"/>
    <lineage>
        <taxon>Eukaryota</taxon>
        <taxon>Metazoa</taxon>
        <taxon>Chordata</taxon>
        <taxon>Craniata</taxon>
        <taxon>Vertebrata</taxon>
        <taxon>Euteleostomi</taxon>
        <taxon>Mammalia</taxon>
        <taxon>Eutheria</taxon>
        <taxon>Euarchontoglires</taxon>
        <taxon>Primates</taxon>
        <taxon>Strepsirrhini</taxon>
        <taxon>Lemuriformes</taxon>
        <taxon>Cheirogaleidae</taxon>
        <taxon>Microcebus</taxon>
    </lineage>
</organism>